<dbReference type="Gene3D" id="3.90.1010.10">
    <property type="match status" value="1"/>
</dbReference>
<evidence type="ECO:0000259" key="1">
    <source>
        <dbReference type="Pfam" id="PF01592"/>
    </source>
</evidence>
<dbReference type="Proteomes" id="UP000177763">
    <property type="component" value="Unassembled WGS sequence"/>
</dbReference>
<dbReference type="Pfam" id="PF01592">
    <property type="entry name" value="NifU_N"/>
    <property type="match status" value="1"/>
</dbReference>
<proteinExistence type="predicted"/>
<dbReference type="STRING" id="1802630.A3H26_03655"/>
<dbReference type="PANTHER" id="PTHR10093">
    <property type="entry name" value="IRON-SULFUR CLUSTER ASSEMBLY ENZYME NIFU HOMOLOG"/>
    <property type="match status" value="1"/>
</dbReference>
<gene>
    <name evidence="2" type="ORF">A3H26_03655</name>
</gene>
<sequence length="118" mass="13301">MNMYREELMEHYKNPLHRGVIKNPTREVEKKNPMCGDIIRLQVIVKGNVVEDVKYNGESCAICLASADILAHEVIGKSVFEVKKMSKKDLLELIGVELTTSRVKCAELSLIALMEALK</sequence>
<reference evidence="2 3" key="1">
    <citation type="journal article" date="2016" name="Nat. Commun.">
        <title>Thousands of microbial genomes shed light on interconnected biogeochemical processes in an aquifer system.</title>
        <authorList>
            <person name="Anantharaman K."/>
            <person name="Brown C.T."/>
            <person name="Hug L.A."/>
            <person name="Sharon I."/>
            <person name="Castelle C.J."/>
            <person name="Probst A.J."/>
            <person name="Thomas B.C."/>
            <person name="Singh A."/>
            <person name="Wilkins M.J."/>
            <person name="Karaoz U."/>
            <person name="Brodie E.L."/>
            <person name="Williams K.H."/>
            <person name="Hubbard S.S."/>
            <person name="Banfield J.F."/>
        </authorList>
    </citation>
    <scope>NUCLEOTIDE SEQUENCE [LARGE SCALE GENOMIC DNA]</scope>
</reference>
<dbReference type="EMBL" id="MEVN01000042">
    <property type="protein sequence ID" value="OGC56262.1"/>
    <property type="molecule type" value="Genomic_DNA"/>
</dbReference>
<accession>A0A1F4VGA1</accession>
<name>A0A1F4VGA1_UNCKA</name>
<evidence type="ECO:0000313" key="3">
    <source>
        <dbReference type="Proteomes" id="UP000177763"/>
    </source>
</evidence>
<dbReference type="GO" id="GO:0016226">
    <property type="term" value="P:iron-sulfur cluster assembly"/>
    <property type="evidence" value="ECO:0007669"/>
    <property type="project" value="InterPro"/>
</dbReference>
<dbReference type="SUPFAM" id="SSF82649">
    <property type="entry name" value="SufE/NifU"/>
    <property type="match status" value="1"/>
</dbReference>
<organism evidence="2 3">
    <name type="scientific">candidate division WWE3 bacterium RIFCSPLOWO2_12_FULL_36_10</name>
    <dbReference type="NCBI Taxonomy" id="1802630"/>
    <lineage>
        <taxon>Bacteria</taxon>
        <taxon>Katanobacteria</taxon>
    </lineage>
</organism>
<comment type="caution">
    <text evidence="2">The sequence shown here is derived from an EMBL/GenBank/DDBJ whole genome shotgun (WGS) entry which is preliminary data.</text>
</comment>
<protein>
    <recommendedName>
        <fullName evidence="1">NIF system FeS cluster assembly NifU N-terminal domain-containing protein</fullName>
    </recommendedName>
</protein>
<dbReference type="GO" id="GO:0051536">
    <property type="term" value="F:iron-sulfur cluster binding"/>
    <property type="evidence" value="ECO:0007669"/>
    <property type="project" value="InterPro"/>
</dbReference>
<dbReference type="InterPro" id="IPR002871">
    <property type="entry name" value="NIF_FeS_clus_asmbl_NifU_N"/>
</dbReference>
<dbReference type="AlphaFoldDB" id="A0A1F4VGA1"/>
<dbReference type="GO" id="GO:0005506">
    <property type="term" value="F:iron ion binding"/>
    <property type="evidence" value="ECO:0007669"/>
    <property type="project" value="InterPro"/>
</dbReference>
<dbReference type="CDD" id="cd06664">
    <property type="entry name" value="IscU_like"/>
    <property type="match status" value="1"/>
</dbReference>
<evidence type="ECO:0000313" key="2">
    <source>
        <dbReference type="EMBL" id="OGC56262.1"/>
    </source>
</evidence>
<feature type="domain" description="NIF system FeS cluster assembly NifU N-terminal" evidence="1">
    <location>
        <begin position="3"/>
        <end position="117"/>
    </location>
</feature>